<dbReference type="InterPro" id="IPR023286">
    <property type="entry name" value="ABATE_dom_sf"/>
</dbReference>
<reference evidence="4 5" key="2">
    <citation type="submission" date="2014-07" db="EMBL/GenBank/DDBJ databases">
        <authorList>
            <person name="Zhang J.E."/>
            <person name="Yang H."/>
            <person name="Guo J."/>
            <person name="Deng Z."/>
            <person name="Luo H."/>
            <person name="Luo M."/>
            <person name="Zhao B."/>
        </authorList>
    </citation>
    <scope>NUCLEOTIDE SEQUENCE [LARGE SCALE GENOMIC DNA]</scope>
    <source>
        <strain evidence="4">ATCC 10762</strain>
        <strain evidence="5">ATCC 10762 / DSM 40127 / CCM 3239 / JCM 4008 / LMG 5968 / NBRC 12843 / NCIMB 8234 / A-377</strain>
    </source>
</reference>
<keyword evidence="5" id="KW-1185">Reference proteome</keyword>
<dbReference type="Gene3D" id="1.10.3300.10">
    <property type="entry name" value="Jann2411-like domain"/>
    <property type="match status" value="1"/>
</dbReference>
<dbReference type="InterPro" id="IPR010852">
    <property type="entry name" value="ABATE"/>
</dbReference>
<feature type="region of interest" description="Disordered" evidence="1">
    <location>
        <begin position="207"/>
        <end position="241"/>
    </location>
</feature>
<dbReference type="EMBL" id="JPRF03000016">
    <property type="protein sequence ID" value="OEV38151.1"/>
    <property type="molecule type" value="Genomic_DNA"/>
</dbReference>
<reference evidence="5" key="3">
    <citation type="submission" date="2016-08" db="EMBL/GenBank/DDBJ databases">
        <title>Sequencing, assembly and comparative genomics of S. aureofaciens ATCC 10762.</title>
        <authorList>
            <person name="Gradnigo J.S."/>
            <person name="Johnson N."/>
            <person name="Somerville G.A."/>
        </authorList>
    </citation>
    <scope>NUCLEOTIDE SEQUENCE [LARGE SCALE GENOMIC DNA]</scope>
    <source>
        <strain evidence="5">ATCC 10762 / DSM 40127 / CCM 3239 / JCM 4008 / LMG 5968 / NBRC 12843 / NCIMB 8234 / A-377</strain>
    </source>
</reference>
<reference evidence="3" key="1">
    <citation type="journal article" date="2014" name="Int. J. Syst. Evol. Microbiol.">
        <title>Complete genome sequence of Corynebacterium casei LMG S-19264T (=DSM 44701T), isolated from a smear-ripened cheese.</title>
        <authorList>
            <consortium name="US DOE Joint Genome Institute (JGI-PGF)"/>
            <person name="Walter F."/>
            <person name="Albersmeier A."/>
            <person name="Kalinowski J."/>
            <person name="Ruckert C."/>
        </authorList>
    </citation>
    <scope>NUCLEOTIDE SEQUENCE</scope>
    <source>
        <strain evidence="3">JCM 4434</strain>
    </source>
</reference>
<dbReference type="PANTHER" id="PTHR35525:SF3">
    <property type="entry name" value="BLL6575 PROTEIN"/>
    <property type="match status" value="1"/>
</dbReference>
<evidence type="ECO:0000256" key="1">
    <source>
        <dbReference type="SAM" id="MobiDB-lite"/>
    </source>
</evidence>
<proteinExistence type="predicted"/>
<accession>A0A1E7NBT0</accession>
<name>A0A1E7NBT0_KITAU</name>
<reference evidence="4" key="4">
    <citation type="submission" date="2016-08" db="EMBL/GenBank/DDBJ databases">
        <title>Sequencing, Assembly and Comparative Genomics of S. aureofaciens ATCC 10762.</title>
        <authorList>
            <person name="Gradnigo J.S."/>
            <person name="Johnson N."/>
            <person name="Somerville G.A."/>
        </authorList>
    </citation>
    <scope>NUCLEOTIDE SEQUENCE [LARGE SCALE GENOMIC DNA]</scope>
    <source>
        <strain evidence="4">ATCC 10762</strain>
    </source>
</reference>
<evidence type="ECO:0000313" key="3">
    <source>
        <dbReference type="EMBL" id="GGU64601.1"/>
    </source>
</evidence>
<evidence type="ECO:0000313" key="4">
    <source>
        <dbReference type="EMBL" id="OEV38151.1"/>
    </source>
</evidence>
<feature type="domain" description="Zinc finger CGNR" evidence="2">
    <location>
        <begin position="166"/>
        <end position="209"/>
    </location>
</feature>
<feature type="compositionally biased region" description="Low complexity" evidence="1">
    <location>
        <begin position="215"/>
        <end position="235"/>
    </location>
</feature>
<dbReference type="Proteomes" id="UP000037395">
    <property type="component" value="Unassembled WGS sequence"/>
</dbReference>
<evidence type="ECO:0000313" key="5">
    <source>
        <dbReference type="Proteomes" id="UP000037395"/>
    </source>
</evidence>
<dbReference type="SUPFAM" id="SSF160904">
    <property type="entry name" value="Jann2411-like"/>
    <property type="match status" value="1"/>
</dbReference>
<dbReference type="InterPro" id="IPR021005">
    <property type="entry name" value="Znf_CGNR"/>
</dbReference>
<accession>A0A8H9HHU6</accession>
<protein>
    <recommendedName>
        <fullName evidence="2">Zinc finger CGNR domain-containing protein</fullName>
    </recommendedName>
</protein>
<dbReference type="PANTHER" id="PTHR35525">
    <property type="entry name" value="BLL6575 PROTEIN"/>
    <property type="match status" value="1"/>
</dbReference>
<evidence type="ECO:0000259" key="2">
    <source>
        <dbReference type="Pfam" id="PF11706"/>
    </source>
</evidence>
<comment type="caution">
    <text evidence="4">The sequence shown here is derived from an EMBL/GenBank/DDBJ whole genome shotgun (WGS) entry which is preliminary data.</text>
</comment>
<dbReference type="GeneID" id="97484571"/>
<dbReference type="Proteomes" id="UP000610124">
    <property type="component" value="Unassembled WGS sequence"/>
</dbReference>
<dbReference type="AlphaFoldDB" id="A0A1E7NBT0"/>
<sequence>MTDRDGAPDPEHPAPGLVLTTPGGRSFLFDPGALCLELLTTGGPGDLSRFEALHRPSDLTDWLPRSRLRLPAGAVRITAEQLTDARTLRDALWRLATARAHGTTGTVADHAADHAALNRAAAHPPLVPQIGPDGTAAAPLPADGAQLVSTLARDAIALLAGPYADRIRECGAHNCRLLFVDTSRPGRRRWCSMERCGNRNKVRALRARRDSEDSAAGVVPAAGTAPTAGAVPAAGHRTFTS</sequence>
<dbReference type="EMBL" id="BMUB01000003">
    <property type="protein sequence ID" value="GGU64601.1"/>
    <property type="molecule type" value="Genomic_DNA"/>
</dbReference>
<dbReference type="OrthoDB" id="123307at2"/>
<dbReference type="RefSeq" id="WP_030557829.1">
    <property type="nucleotide sequence ID" value="NZ_BMUB01000003.1"/>
</dbReference>
<dbReference type="KEGG" id="kau:B6264_12640"/>
<dbReference type="Pfam" id="PF07336">
    <property type="entry name" value="ABATE"/>
    <property type="match status" value="1"/>
</dbReference>
<reference evidence="3" key="5">
    <citation type="submission" date="2020-09" db="EMBL/GenBank/DDBJ databases">
        <authorList>
            <person name="Sun Q."/>
            <person name="Ohkuma M."/>
        </authorList>
    </citation>
    <scope>NUCLEOTIDE SEQUENCE</scope>
    <source>
        <strain evidence="3">JCM 4434</strain>
    </source>
</reference>
<organism evidence="4 5">
    <name type="scientific">Kitasatospora aureofaciens</name>
    <name type="common">Streptomyces aureofaciens</name>
    <dbReference type="NCBI Taxonomy" id="1894"/>
    <lineage>
        <taxon>Bacteria</taxon>
        <taxon>Bacillati</taxon>
        <taxon>Actinomycetota</taxon>
        <taxon>Actinomycetes</taxon>
        <taxon>Kitasatosporales</taxon>
        <taxon>Streptomycetaceae</taxon>
        <taxon>Kitasatospora</taxon>
    </lineage>
</organism>
<gene>
    <name evidence="3" type="ORF">GCM10010502_14140</name>
    <name evidence="4" type="ORF">HS99_0023450</name>
</gene>
<dbReference type="Pfam" id="PF11706">
    <property type="entry name" value="zf-CGNR"/>
    <property type="match status" value="1"/>
</dbReference>